<accession>A0A024TNI3</accession>
<dbReference type="eggNOG" id="ENOG502T2NE">
    <property type="taxonomic scope" value="Eukaryota"/>
</dbReference>
<protein>
    <submittedName>
        <fullName evidence="2">Uncharacterized protein</fullName>
    </submittedName>
</protein>
<name>A0A024TNI3_9STRA</name>
<evidence type="ECO:0000313" key="2">
    <source>
        <dbReference type="EMBL" id="ETV95196.1"/>
    </source>
</evidence>
<dbReference type="RefSeq" id="XP_008876372.1">
    <property type="nucleotide sequence ID" value="XM_008878150.1"/>
</dbReference>
<dbReference type="OrthoDB" id="77716at2759"/>
<proteinExistence type="predicted"/>
<dbReference type="InterPro" id="IPR010736">
    <property type="entry name" value="SHIPPO-rpt"/>
</dbReference>
<organism evidence="2">
    <name type="scientific">Aphanomyces invadans</name>
    <dbReference type="NCBI Taxonomy" id="157072"/>
    <lineage>
        <taxon>Eukaryota</taxon>
        <taxon>Sar</taxon>
        <taxon>Stramenopiles</taxon>
        <taxon>Oomycota</taxon>
        <taxon>Saprolegniomycetes</taxon>
        <taxon>Saprolegniales</taxon>
        <taxon>Verrucalvaceae</taxon>
        <taxon>Aphanomyces</taxon>
    </lineage>
</organism>
<dbReference type="GeneID" id="20088508"/>
<dbReference type="AlphaFoldDB" id="A0A024TNI3"/>
<reference evidence="2" key="1">
    <citation type="submission" date="2013-12" db="EMBL/GenBank/DDBJ databases">
        <title>The Genome Sequence of Aphanomyces invadans NJM9701.</title>
        <authorList>
            <consortium name="The Broad Institute Genomics Platform"/>
            <person name="Russ C."/>
            <person name="Tyler B."/>
            <person name="van West P."/>
            <person name="Dieguez-Uribeondo J."/>
            <person name="Young S.K."/>
            <person name="Zeng Q."/>
            <person name="Gargeya S."/>
            <person name="Fitzgerald M."/>
            <person name="Abouelleil A."/>
            <person name="Alvarado L."/>
            <person name="Chapman S.B."/>
            <person name="Gainer-Dewar J."/>
            <person name="Goldberg J."/>
            <person name="Griggs A."/>
            <person name="Gujja S."/>
            <person name="Hansen M."/>
            <person name="Howarth C."/>
            <person name="Imamovic A."/>
            <person name="Ireland A."/>
            <person name="Larimer J."/>
            <person name="McCowan C."/>
            <person name="Murphy C."/>
            <person name="Pearson M."/>
            <person name="Poon T.W."/>
            <person name="Priest M."/>
            <person name="Roberts A."/>
            <person name="Saif S."/>
            <person name="Shea T."/>
            <person name="Sykes S."/>
            <person name="Wortman J."/>
            <person name="Nusbaum C."/>
            <person name="Birren B."/>
        </authorList>
    </citation>
    <scope>NUCLEOTIDE SEQUENCE [LARGE SCALE GENOMIC DNA]</scope>
    <source>
        <strain evidence="2">NJM9701</strain>
    </source>
</reference>
<sequence length="435" mass="47575">MSSMCCRYVGFTLAMITSEKRFGPKFSTGREEEPGPTAYTLPTDFDAAAKVSATTTGFGTAPRTKPLSKSVDYGTYNPDIPGAFPNVYTVEQWEAQKKLHQEDASMRMGCKSPRSPPPRIQVAAGPGSYHTEFDIATSGREGHFSKAKRPDLTSYMESLGQIGDSPGPKYMPDANNIAQRCLKASTRGFPRHNSSPGAIDQSLMELDKSFQKLNRALASPVLWVPRTRSIVKLDIKQSGPGSYNTGSDFVKRSTKKGTFGTAKQMDMLSNLVAAGHVGQTPVGPGQYDIEWDPFGGKTYNTKAGYVPKQTGHTALDPVPLKPHINPSRILDPSGAGELDALPPRDIWRLMRKAPDPKKLGYDNGVPNIAQKRHSRPKVQPLQTIRADVPLKEVATELLQNDTSTPQPAHEFTPDDKAMMQIDLPPESEDISSFEL</sequence>
<feature type="region of interest" description="Disordered" evidence="1">
    <location>
        <begin position="358"/>
        <end position="379"/>
    </location>
</feature>
<dbReference type="Pfam" id="PF07004">
    <property type="entry name" value="SHIPPO-rpt"/>
    <property type="match status" value="1"/>
</dbReference>
<dbReference type="VEuPathDB" id="FungiDB:H310_11458"/>
<dbReference type="EMBL" id="KI913982">
    <property type="protein sequence ID" value="ETV95196.1"/>
    <property type="molecule type" value="Genomic_DNA"/>
</dbReference>
<feature type="region of interest" description="Disordered" evidence="1">
    <location>
        <begin position="398"/>
        <end position="417"/>
    </location>
</feature>
<gene>
    <name evidence="2" type="ORF">H310_11458</name>
</gene>
<evidence type="ECO:0000256" key="1">
    <source>
        <dbReference type="SAM" id="MobiDB-lite"/>
    </source>
</evidence>